<dbReference type="EMBL" id="UINC01165042">
    <property type="protein sequence ID" value="SVD66206.1"/>
    <property type="molecule type" value="Genomic_DNA"/>
</dbReference>
<dbReference type="AlphaFoldDB" id="A0A382X4V7"/>
<evidence type="ECO:0000256" key="2">
    <source>
        <dbReference type="ARBA" id="ARBA00022576"/>
    </source>
</evidence>
<organism evidence="5">
    <name type="scientific">marine metagenome</name>
    <dbReference type="NCBI Taxonomy" id="408172"/>
    <lineage>
        <taxon>unclassified sequences</taxon>
        <taxon>metagenomes</taxon>
        <taxon>ecological metagenomes</taxon>
    </lineage>
</organism>
<gene>
    <name evidence="5" type="ORF">METZ01_LOCUS419060</name>
</gene>
<keyword evidence="2" id="KW-0032">Aminotransferase</keyword>
<dbReference type="InterPro" id="IPR015424">
    <property type="entry name" value="PyrdxlP-dep_Trfase"/>
</dbReference>
<name>A0A382X4V7_9ZZZZ</name>
<dbReference type="GO" id="GO:0030170">
    <property type="term" value="F:pyridoxal phosphate binding"/>
    <property type="evidence" value="ECO:0007669"/>
    <property type="project" value="InterPro"/>
</dbReference>
<dbReference type="InterPro" id="IPR015421">
    <property type="entry name" value="PyrdxlP-dep_Trfase_major"/>
</dbReference>
<dbReference type="Gene3D" id="3.90.1150.10">
    <property type="entry name" value="Aspartate Aminotransferase, domain 1"/>
    <property type="match status" value="1"/>
</dbReference>
<dbReference type="InterPro" id="IPR015422">
    <property type="entry name" value="PyrdxlP-dep_Trfase_small"/>
</dbReference>
<dbReference type="GO" id="GO:0008483">
    <property type="term" value="F:transaminase activity"/>
    <property type="evidence" value="ECO:0007669"/>
    <property type="project" value="UniProtKB-KW"/>
</dbReference>
<keyword evidence="4" id="KW-0663">Pyridoxal phosphate</keyword>
<dbReference type="Gene3D" id="3.40.640.10">
    <property type="entry name" value="Type I PLP-dependent aspartate aminotransferase-like (Major domain)"/>
    <property type="match status" value="1"/>
</dbReference>
<feature type="non-terminal residue" evidence="5">
    <location>
        <position position="1"/>
    </location>
</feature>
<dbReference type="FunFam" id="3.40.640.10:FF:000004">
    <property type="entry name" value="Acetylornithine aminotransferase"/>
    <property type="match status" value="1"/>
</dbReference>
<dbReference type="InterPro" id="IPR005814">
    <property type="entry name" value="Aminotrans_3"/>
</dbReference>
<dbReference type="PANTHER" id="PTHR11986">
    <property type="entry name" value="AMINOTRANSFERASE CLASS III"/>
    <property type="match status" value="1"/>
</dbReference>
<dbReference type="GO" id="GO:0042802">
    <property type="term" value="F:identical protein binding"/>
    <property type="evidence" value="ECO:0007669"/>
    <property type="project" value="TreeGrafter"/>
</dbReference>
<evidence type="ECO:0000256" key="4">
    <source>
        <dbReference type="ARBA" id="ARBA00022898"/>
    </source>
</evidence>
<feature type="non-terminal residue" evidence="5">
    <location>
        <position position="273"/>
    </location>
</feature>
<evidence type="ECO:0008006" key="6">
    <source>
        <dbReference type="Google" id="ProtNLM"/>
    </source>
</evidence>
<comment type="cofactor">
    <cofactor evidence="1">
        <name>pyridoxal 5'-phosphate</name>
        <dbReference type="ChEBI" id="CHEBI:597326"/>
    </cofactor>
</comment>
<reference evidence="5" key="1">
    <citation type="submission" date="2018-05" db="EMBL/GenBank/DDBJ databases">
        <authorList>
            <person name="Lanie J.A."/>
            <person name="Ng W.-L."/>
            <person name="Kazmierczak K.M."/>
            <person name="Andrzejewski T.M."/>
            <person name="Davidsen T.M."/>
            <person name="Wayne K.J."/>
            <person name="Tettelin H."/>
            <person name="Glass J.I."/>
            <person name="Rusch D."/>
            <person name="Podicherti R."/>
            <person name="Tsui H.-C.T."/>
            <person name="Winkler M.E."/>
        </authorList>
    </citation>
    <scope>NUCLEOTIDE SEQUENCE</scope>
</reference>
<sequence length="273" mass="28638">LALSHGEGCHVYDAGGKRYLDLGAGIATACLGHGHPELAAALTEQADKLTHVSNLYYTEPQGLLAGKLVRLAGGSGKVFFCNSGAEANETLFKLARLHGEKEGQFEILTTLGSFHGRTLAGIAATGQKKVKEGFTPAVEGFRHASYGDLDTMREAISPATGAILVEPIQGESGIHCATTEYLLGLRALCNERNLLLMLDEVQCGHFRTGNFFGWQTIMAGHPDFAPDACSMGKSLAAGLPMGAIWASMPLQDLLGPGKHGTTFGGTPLVSDAA</sequence>
<evidence type="ECO:0000256" key="3">
    <source>
        <dbReference type="ARBA" id="ARBA00022679"/>
    </source>
</evidence>
<proteinExistence type="predicted"/>
<evidence type="ECO:0000256" key="1">
    <source>
        <dbReference type="ARBA" id="ARBA00001933"/>
    </source>
</evidence>
<dbReference type="SUPFAM" id="SSF53383">
    <property type="entry name" value="PLP-dependent transferases"/>
    <property type="match status" value="1"/>
</dbReference>
<dbReference type="PANTHER" id="PTHR11986:SF79">
    <property type="entry name" value="ACETYLORNITHINE AMINOTRANSFERASE, MITOCHONDRIAL"/>
    <property type="match status" value="1"/>
</dbReference>
<dbReference type="Pfam" id="PF00202">
    <property type="entry name" value="Aminotran_3"/>
    <property type="match status" value="1"/>
</dbReference>
<accession>A0A382X4V7</accession>
<dbReference type="InterPro" id="IPR050103">
    <property type="entry name" value="Class-III_PLP-dep_AT"/>
</dbReference>
<keyword evidence="3" id="KW-0808">Transferase</keyword>
<protein>
    <recommendedName>
        <fullName evidence="6">Aspartate aminotransferase family protein</fullName>
    </recommendedName>
</protein>
<evidence type="ECO:0000313" key="5">
    <source>
        <dbReference type="EMBL" id="SVD66206.1"/>
    </source>
</evidence>